<sequence length="1146" mass="131511">MVTTTTPAHHTPSDEAQYYYLPDVNVSNEQYSGHAWMEPIVIDDEDLMFGGKSLSAWYEEERQSLNYPMEEEHEERRGRQRMRQQHQHHHHHHQHHEHHHHHHPHHHMSSMSPYWKWRDEVDSLPRTARVRYYAGGLILTILATGRFIPGHVVHTPLAILAVLAVYVFGPLRAEYEYHVQAARHGCKPVPMFPERDFLGLRYLLQTAKALKQHTMLENRRETLEATGHTYAHGVFPEPTPCITTDEPENVKAVLSTRFEDWVLPDIRIKSFLPVLGKHSIFTTNGAEWQHSRAILRPAFVRDQISDLACVDRHVAKLIARIRKATADDGQAILDLQAMFSMMTTDSISDFMFGQSTDLQGSAPQDSYKFGKYFDESMQKIAWRARLGWLTLLRSDPELDEYSSFMRAFVKRFVSDVRGSPETNSHRSDKGKYVFLDELLKSGESDEVISDHHIKQFTAGRDTTSSVVSYLFFELSRRPDVVATIRDEIRDLGRDDPTWEDLRNMRYLNWVLKEALRLNPPVASNQREAVRDTILPTGGGADGKSPIFVKKGTNLRYLPWVIHRRKDLFGEDAEEFRPERWENLRVTYEYLPFNAGPRICIGQQFALTQMALITFRLLQAFKAIERRDDRPPIQKLGINLSMLYGCLSLALWSGYSVAWCGPAPTLVSNNFQFLAAVADRLVRSILTCVAAHNVQVAQNEFHAATQPQSKCSASWGIELLAEGLRPLGDSRESWWSTTCAVYDPIEDLSCGSKDGTETPHPKYKPTASFTPPPITDPFPALATSTPPPIPFYNVPEKDGWKKYDLPVAPPLVIGFTRSWPMLLQAVVSYITAGWPPEQIYVVENTGMQQANTRGQLSLQHPWYLNHAALGKLGVNIIQTPVLLTFAQLQNFYLSLSYTHEWPYYFWSHMDVLALSHEDGFENITARAGDPGYKSLYTLCLEELNRTLVTDKRWGLRFFAYDHLTLQNPRAIEDINGWDTLIPYYMTDCDAYTRLSMRNWSHEDINCGVITDTSVALDDLLALYRDPKVTPKFTDPNPPPPEEDKEQTKQRRDTLTDSVEYWKTLIRVADSMFHYKHGDRGRNTWQAGQHGGQGEPFYYDSAGFTEALDVLTEAGKEVYRRKWGHRDCELIKGGGLKFEDQWQVLQDW</sequence>
<keyword evidence="4" id="KW-0560">Oxidoreductase</keyword>
<evidence type="ECO:0000256" key="7">
    <source>
        <dbReference type="SAM" id="MobiDB-lite"/>
    </source>
</evidence>
<comment type="cofactor">
    <cofactor evidence="1">
        <name>heme</name>
        <dbReference type="ChEBI" id="CHEBI:30413"/>
    </cofactor>
</comment>
<dbReference type="Pfam" id="PF00067">
    <property type="entry name" value="p450"/>
    <property type="match status" value="1"/>
</dbReference>
<evidence type="ECO:0000313" key="9">
    <source>
        <dbReference type="Proteomes" id="UP000481858"/>
    </source>
</evidence>
<dbReference type="InterPro" id="IPR036396">
    <property type="entry name" value="Cyt_P450_sf"/>
</dbReference>
<dbReference type="InterPro" id="IPR001128">
    <property type="entry name" value="Cyt_P450"/>
</dbReference>
<dbReference type="PROSITE" id="PS00086">
    <property type="entry name" value="CYTOCHROME_P450"/>
    <property type="match status" value="1"/>
</dbReference>
<dbReference type="PANTHER" id="PTHR24287:SF17">
    <property type="entry name" value="P450, PUTATIVE (EUROFUNG)-RELATED"/>
    <property type="match status" value="1"/>
</dbReference>
<evidence type="ECO:0000256" key="1">
    <source>
        <dbReference type="ARBA" id="ARBA00001971"/>
    </source>
</evidence>
<gene>
    <name evidence="8" type="ORF">GQX73_g7036</name>
</gene>
<dbReference type="Proteomes" id="UP000481858">
    <property type="component" value="Unassembled WGS sequence"/>
</dbReference>
<comment type="caution">
    <text evidence="8">The sequence shown here is derived from an EMBL/GenBank/DDBJ whole genome shotgun (WGS) entry which is preliminary data.</text>
</comment>
<keyword evidence="6" id="KW-0503">Monooxygenase</keyword>
<dbReference type="PRINTS" id="PR01239">
    <property type="entry name" value="EP450IICYP52"/>
</dbReference>
<keyword evidence="9" id="KW-1185">Reference proteome</keyword>
<evidence type="ECO:0008006" key="10">
    <source>
        <dbReference type="Google" id="ProtNLM"/>
    </source>
</evidence>
<dbReference type="Gene3D" id="1.10.630.10">
    <property type="entry name" value="Cytochrome P450"/>
    <property type="match status" value="1"/>
</dbReference>
<name>A0A7C8ILK4_9PEZI</name>
<accession>A0A7C8ILK4</accession>
<dbReference type="GO" id="GO:0016712">
    <property type="term" value="F:oxidoreductase activity, acting on paired donors, with incorporation or reduction of molecular oxygen, reduced flavin or flavoprotein as one donor, and incorporation of one atom of oxygen"/>
    <property type="evidence" value="ECO:0007669"/>
    <property type="project" value="InterPro"/>
</dbReference>
<evidence type="ECO:0000256" key="5">
    <source>
        <dbReference type="ARBA" id="ARBA00023004"/>
    </source>
</evidence>
<dbReference type="InterPro" id="IPR047146">
    <property type="entry name" value="Cyt_P450_E_CYP52_fungi"/>
</dbReference>
<dbReference type="SUPFAM" id="SSF48264">
    <property type="entry name" value="Cytochrome P450"/>
    <property type="match status" value="1"/>
</dbReference>
<dbReference type="EMBL" id="WUBL01000087">
    <property type="protein sequence ID" value="KAF2966520.1"/>
    <property type="molecule type" value="Genomic_DNA"/>
</dbReference>
<dbReference type="GO" id="GO:0005506">
    <property type="term" value="F:iron ion binding"/>
    <property type="evidence" value="ECO:0007669"/>
    <property type="project" value="InterPro"/>
</dbReference>
<dbReference type="OrthoDB" id="1470350at2759"/>
<dbReference type="CDD" id="cd11063">
    <property type="entry name" value="CYP52"/>
    <property type="match status" value="1"/>
</dbReference>
<feature type="region of interest" description="Disordered" evidence="7">
    <location>
        <begin position="68"/>
        <end position="107"/>
    </location>
</feature>
<comment type="similarity">
    <text evidence="2">Belongs to the cytochrome P450 family.</text>
</comment>
<evidence type="ECO:0000256" key="2">
    <source>
        <dbReference type="ARBA" id="ARBA00010617"/>
    </source>
</evidence>
<evidence type="ECO:0000256" key="6">
    <source>
        <dbReference type="ARBA" id="ARBA00023033"/>
    </source>
</evidence>
<keyword evidence="3" id="KW-0479">Metal-binding</keyword>
<evidence type="ECO:0000256" key="4">
    <source>
        <dbReference type="ARBA" id="ARBA00023002"/>
    </source>
</evidence>
<organism evidence="8 9">
    <name type="scientific">Xylaria multiplex</name>
    <dbReference type="NCBI Taxonomy" id="323545"/>
    <lineage>
        <taxon>Eukaryota</taxon>
        <taxon>Fungi</taxon>
        <taxon>Dikarya</taxon>
        <taxon>Ascomycota</taxon>
        <taxon>Pezizomycotina</taxon>
        <taxon>Sordariomycetes</taxon>
        <taxon>Xylariomycetidae</taxon>
        <taxon>Xylariales</taxon>
        <taxon>Xylariaceae</taxon>
        <taxon>Xylaria</taxon>
    </lineage>
</organism>
<dbReference type="InParanoid" id="A0A7C8ILK4"/>
<dbReference type="InterPro" id="IPR002974">
    <property type="entry name" value="Cyt_P450_E_CYP52_ascomycetes"/>
</dbReference>
<dbReference type="InterPro" id="IPR017972">
    <property type="entry name" value="Cyt_P450_CS"/>
</dbReference>
<evidence type="ECO:0000256" key="3">
    <source>
        <dbReference type="ARBA" id="ARBA00022723"/>
    </source>
</evidence>
<proteinExistence type="inferred from homology"/>
<feature type="region of interest" description="Disordered" evidence="7">
    <location>
        <begin position="1026"/>
        <end position="1052"/>
    </location>
</feature>
<keyword evidence="5" id="KW-0408">Iron</keyword>
<protein>
    <recommendedName>
        <fullName evidence="10">Cytochrome P450</fullName>
    </recommendedName>
</protein>
<reference evidence="8 9" key="1">
    <citation type="submission" date="2019-12" db="EMBL/GenBank/DDBJ databases">
        <title>Draft genome sequence of the ascomycete Xylaria multiplex DSM 110363.</title>
        <authorList>
            <person name="Buettner E."/>
            <person name="Kellner H."/>
        </authorList>
    </citation>
    <scope>NUCLEOTIDE SEQUENCE [LARGE SCALE GENOMIC DNA]</scope>
    <source>
        <strain evidence="8 9">DSM 110363</strain>
    </source>
</reference>
<dbReference type="AlphaFoldDB" id="A0A7C8ILK4"/>
<dbReference type="GO" id="GO:0020037">
    <property type="term" value="F:heme binding"/>
    <property type="evidence" value="ECO:0007669"/>
    <property type="project" value="InterPro"/>
</dbReference>
<dbReference type="PANTHER" id="PTHR24287">
    <property type="entry name" value="P450, PUTATIVE (EUROFUNG)-RELATED"/>
    <property type="match status" value="1"/>
</dbReference>
<evidence type="ECO:0000313" key="8">
    <source>
        <dbReference type="EMBL" id="KAF2966520.1"/>
    </source>
</evidence>
<feature type="compositionally biased region" description="Basic residues" evidence="7">
    <location>
        <begin position="78"/>
        <end position="107"/>
    </location>
</feature>
<dbReference type="PRINTS" id="PR00385">
    <property type="entry name" value="P450"/>
</dbReference>